<evidence type="ECO:0000256" key="4">
    <source>
        <dbReference type="PROSITE-ProRule" id="PRU00050"/>
    </source>
</evidence>
<dbReference type="GO" id="GO:0008984">
    <property type="term" value="F:protein-glutamate methylesterase activity"/>
    <property type="evidence" value="ECO:0007669"/>
    <property type="project" value="UniProtKB-EC"/>
</dbReference>
<evidence type="ECO:0000256" key="2">
    <source>
        <dbReference type="ARBA" id="ARBA00039140"/>
    </source>
</evidence>
<comment type="catalytic activity">
    <reaction evidence="3">
        <text>[protein]-L-glutamate 5-O-methyl ester + H2O = L-glutamyl-[protein] + methanol + H(+)</text>
        <dbReference type="Rhea" id="RHEA:23236"/>
        <dbReference type="Rhea" id="RHEA-COMP:10208"/>
        <dbReference type="Rhea" id="RHEA-COMP:10311"/>
        <dbReference type="ChEBI" id="CHEBI:15377"/>
        <dbReference type="ChEBI" id="CHEBI:15378"/>
        <dbReference type="ChEBI" id="CHEBI:17790"/>
        <dbReference type="ChEBI" id="CHEBI:29973"/>
        <dbReference type="ChEBI" id="CHEBI:82795"/>
        <dbReference type="EC" id="3.1.1.61"/>
    </reaction>
</comment>
<proteinExistence type="predicted"/>
<dbReference type="InterPro" id="IPR011247">
    <property type="entry name" value="Chemotax_prot-Glu_Me-esterase"/>
</dbReference>
<dbReference type="OrthoDB" id="9791760at2"/>
<gene>
    <name evidence="6" type="ORF">E1298_21335</name>
</gene>
<dbReference type="PROSITE" id="PS50122">
    <property type="entry name" value="CHEB"/>
    <property type="match status" value="1"/>
</dbReference>
<dbReference type="PANTHER" id="PTHR42872:SF6">
    <property type="entry name" value="PROTEIN-GLUTAMATE METHYLESTERASE_PROTEIN-GLUTAMINE GLUTAMINASE"/>
    <property type="match status" value="1"/>
</dbReference>
<dbReference type="EC" id="3.1.1.61" evidence="2"/>
<evidence type="ECO:0000259" key="5">
    <source>
        <dbReference type="PROSITE" id="PS50122"/>
    </source>
</evidence>
<protein>
    <recommendedName>
        <fullName evidence="2">protein-glutamate methylesterase</fullName>
        <ecNumber evidence="2">3.1.1.61</ecNumber>
    </recommendedName>
</protein>
<evidence type="ECO:0000256" key="3">
    <source>
        <dbReference type="ARBA" id="ARBA00048267"/>
    </source>
</evidence>
<evidence type="ECO:0000313" key="6">
    <source>
        <dbReference type="EMBL" id="TDD83403.1"/>
    </source>
</evidence>
<dbReference type="EMBL" id="SMKU01000113">
    <property type="protein sequence ID" value="TDD83403.1"/>
    <property type="molecule type" value="Genomic_DNA"/>
</dbReference>
<dbReference type="AlphaFoldDB" id="A0A4R5BDR8"/>
<feature type="active site" evidence="4">
    <location>
        <position position="42"/>
    </location>
</feature>
<feature type="active site" evidence="4">
    <location>
        <position position="134"/>
    </location>
</feature>
<keyword evidence="1 4" id="KW-0378">Hydrolase</keyword>
<dbReference type="GO" id="GO:0005737">
    <property type="term" value="C:cytoplasm"/>
    <property type="evidence" value="ECO:0007669"/>
    <property type="project" value="InterPro"/>
</dbReference>
<sequence length="333" mass="34452">MGTAPGRDVVVMAASAGGIEALGAVMAELPADLPASVLVVLHVPATGGRALPGILGRAGKLPAAAAVDGEGLRHGRVYLAPPDHHLLVRDGAVHVSHGPKQHGHRPAADPLFRSAAAARGPRVVGVVLSGTLDDGAAGAAVVEEAGGIVAVQDPDDCAYDGMPRAALAATRNAVALPVTELGAFIAEQSRTPVGIGAPGPRVDPETYLETEPVAKEPPGVWSGITCPECGGPLNVRSEVRPSRYECRLGHGWSADSLLGGQADAVERALWVAALRLEERVRLTRRMSASAKERGHVRSAEIFDASSRESGEALETIRSLIEYLSQAGERPDSR</sequence>
<dbReference type="InterPro" id="IPR000673">
    <property type="entry name" value="Sig_transdc_resp-reg_Me-estase"/>
</dbReference>
<evidence type="ECO:0000256" key="1">
    <source>
        <dbReference type="ARBA" id="ARBA00022801"/>
    </source>
</evidence>
<feature type="domain" description="CheB-type methylesterase" evidence="5">
    <location>
        <begin position="3"/>
        <end position="192"/>
    </location>
</feature>
<organism evidence="6 7">
    <name type="scientific">Actinomadura rubrisoli</name>
    <dbReference type="NCBI Taxonomy" id="2530368"/>
    <lineage>
        <taxon>Bacteria</taxon>
        <taxon>Bacillati</taxon>
        <taxon>Actinomycetota</taxon>
        <taxon>Actinomycetes</taxon>
        <taxon>Streptosporangiales</taxon>
        <taxon>Thermomonosporaceae</taxon>
        <taxon>Actinomadura</taxon>
    </lineage>
</organism>
<dbReference type="CDD" id="cd16433">
    <property type="entry name" value="CheB"/>
    <property type="match status" value="1"/>
</dbReference>
<dbReference type="Proteomes" id="UP000294513">
    <property type="component" value="Unassembled WGS sequence"/>
</dbReference>
<comment type="caution">
    <text evidence="6">The sequence shown here is derived from an EMBL/GenBank/DDBJ whole genome shotgun (WGS) entry which is preliminary data.</text>
</comment>
<dbReference type="Gene3D" id="3.40.50.180">
    <property type="entry name" value="Methylesterase CheB, C-terminal domain"/>
    <property type="match status" value="1"/>
</dbReference>
<dbReference type="GO" id="GO:0000156">
    <property type="term" value="F:phosphorelay response regulator activity"/>
    <property type="evidence" value="ECO:0007669"/>
    <property type="project" value="InterPro"/>
</dbReference>
<evidence type="ECO:0000313" key="7">
    <source>
        <dbReference type="Proteomes" id="UP000294513"/>
    </source>
</evidence>
<dbReference type="PANTHER" id="PTHR42872">
    <property type="entry name" value="PROTEIN-GLUTAMATE METHYLESTERASE/PROTEIN-GLUTAMINE GLUTAMINASE"/>
    <property type="match status" value="1"/>
</dbReference>
<dbReference type="Pfam" id="PF01339">
    <property type="entry name" value="CheB_methylest"/>
    <property type="match status" value="1"/>
</dbReference>
<reference evidence="6 7" key="1">
    <citation type="submission" date="2019-03" db="EMBL/GenBank/DDBJ databases">
        <title>Draft genome sequences of novel Actinobacteria.</title>
        <authorList>
            <person name="Sahin N."/>
            <person name="Ay H."/>
            <person name="Saygin H."/>
        </authorList>
    </citation>
    <scope>NUCLEOTIDE SEQUENCE [LARGE SCALE GENOMIC DNA]</scope>
    <source>
        <strain evidence="6 7">H3C3</strain>
    </source>
</reference>
<feature type="active site" evidence="4">
    <location>
        <position position="15"/>
    </location>
</feature>
<keyword evidence="7" id="KW-1185">Reference proteome</keyword>
<accession>A0A4R5BDR8</accession>
<keyword evidence="4" id="KW-0145">Chemotaxis</keyword>
<dbReference type="PIRSF" id="PIRSF036461">
    <property type="entry name" value="Chmtx_methlestr"/>
    <property type="match status" value="1"/>
</dbReference>
<dbReference type="GO" id="GO:0006935">
    <property type="term" value="P:chemotaxis"/>
    <property type="evidence" value="ECO:0007669"/>
    <property type="project" value="UniProtKB-UniRule"/>
</dbReference>
<name>A0A4R5BDR8_9ACTN</name>
<dbReference type="InterPro" id="IPR035909">
    <property type="entry name" value="CheB_C"/>
</dbReference>
<dbReference type="SUPFAM" id="SSF52738">
    <property type="entry name" value="Methylesterase CheB, C-terminal domain"/>
    <property type="match status" value="1"/>
</dbReference>